<dbReference type="Pfam" id="PF13855">
    <property type="entry name" value="LRR_8"/>
    <property type="match status" value="1"/>
</dbReference>
<dbReference type="Gene3D" id="2.60.40.10">
    <property type="entry name" value="Immunoglobulins"/>
    <property type="match status" value="1"/>
</dbReference>
<reference evidence="7 8" key="1">
    <citation type="journal article" date="2021" name="BMC Biol.">
        <title>Horizontally acquired antibacterial genes associated with adaptive radiation of ladybird beetles.</title>
        <authorList>
            <person name="Li H.S."/>
            <person name="Tang X.F."/>
            <person name="Huang Y.H."/>
            <person name="Xu Z.Y."/>
            <person name="Chen M.L."/>
            <person name="Du X.Y."/>
            <person name="Qiu B.Y."/>
            <person name="Chen P.T."/>
            <person name="Zhang W."/>
            <person name="Slipinski A."/>
            <person name="Escalona H.E."/>
            <person name="Waterhouse R.M."/>
            <person name="Zwick A."/>
            <person name="Pang H."/>
        </authorList>
    </citation>
    <scope>NUCLEOTIDE SEQUENCE [LARGE SCALE GENOMIC DNA]</scope>
    <source>
        <strain evidence="7">SYSU2018</strain>
    </source>
</reference>
<keyword evidence="4" id="KW-1015">Disulfide bond</keyword>
<dbReference type="InterPro" id="IPR000483">
    <property type="entry name" value="Cys-rich_flank_reg_C"/>
</dbReference>
<evidence type="ECO:0000256" key="3">
    <source>
        <dbReference type="ARBA" id="ARBA00022737"/>
    </source>
</evidence>
<organism evidence="7 8">
    <name type="scientific">Cryptolaemus montrouzieri</name>
    <dbReference type="NCBI Taxonomy" id="559131"/>
    <lineage>
        <taxon>Eukaryota</taxon>
        <taxon>Metazoa</taxon>
        <taxon>Ecdysozoa</taxon>
        <taxon>Arthropoda</taxon>
        <taxon>Hexapoda</taxon>
        <taxon>Insecta</taxon>
        <taxon>Pterygota</taxon>
        <taxon>Neoptera</taxon>
        <taxon>Endopterygota</taxon>
        <taxon>Coleoptera</taxon>
        <taxon>Polyphaga</taxon>
        <taxon>Cucujiformia</taxon>
        <taxon>Coccinelloidea</taxon>
        <taxon>Coccinellidae</taxon>
        <taxon>Scymninae</taxon>
        <taxon>Scymnini</taxon>
        <taxon>Cryptolaemus</taxon>
    </lineage>
</organism>
<gene>
    <name evidence="7" type="ORF">HHI36_022192</name>
</gene>
<dbReference type="SMART" id="SM00369">
    <property type="entry name" value="LRR_TYP"/>
    <property type="match status" value="4"/>
</dbReference>
<feature type="signal peptide" evidence="5">
    <location>
        <begin position="1"/>
        <end position="22"/>
    </location>
</feature>
<sequence length="363" mass="41270">MIKMLSKSVLFSVLLIVTSCVANQEIEDWTKNCKKCSCKWLNGRRAVNCSNLKLDEIPSDLSVEIADLDLSYNPIHELSKEIFMINGLINLRIFRCHNCSLSNLNINALRGLDILIKLDLSKNNLDRINGSTFQFTEDLIQLNLSFNKLTFVDNDFLSDLINLREILLNDNEIEWIGESAFKRVPALRLINLANNRLKRINTDVFKNLQRLRTVDLQGNPWICDCQSDEFRRKISEQGLLLLSPSCAEPSILKGKTWSEADIPCDRSAITSIKIVSINITLSCEAIGFSGHDLYWMTDGKIIGKDDGYSFPKYVLSKASEGNYTWNNLTITNVADEYQREYKCAIQNSSLSNENKVILVVKLL</sequence>
<evidence type="ECO:0000259" key="6">
    <source>
        <dbReference type="PROSITE" id="PS50835"/>
    </source>
</evidence>
<evidence type="ECO:0000313" key="7">
    <source>
        <dbReference type="EMBL" id="KAL3271721.1"/>
    </source>
</evidence>
<dbReference type="PROSITE" id="PS50835">
    <property type="entry name" value="IG_LIKE"/>
    <property type="match status" value="1"/>
</dbReference>
<dbReference type="EMBL" id="JABFTP020000042">
    <property type="protein sequence ID" value="KAL3271721.1"/>
    <property type="molecule type" value="Genomic_DNA"/>
</dbReference>
<evidence type="ECO:0000256" key="5">
    <source>
        <dbReference type="SAM" id="SignalP"/>
    </source>
</evidence>
<evidence type="ECO:0000256" key="2">
    <source>
        <dbReference type="ARBA" id="ARBA00022729"/>
    </source>
</evidence>
<dbReference type="GO" id="GO:0071944">
    <property type="term" value="C:cell periphery"/>
    <property type="evidence" value="ECO:0007669"/>
    <property type="project" value="UniProtKB-ARBA"/>
</dbReference>
<name>A0ABD2MZW0_9CUCU</name>
<dbReference type="InterPro" id="IPR013783">
    <property type="entry name" value="Ig-like_fold"/>
</dbReference>
<dbReference type="SMART" id="SM00082">
    <property type="entry name" value="LRRCT"/>
    <property type="match status" value="1"/>
</dbReference>
<protein>
    <recommendedName>
        <fullName evidence="6">Ig-like domain-containing protein</fullName>
    </recommendedName>
</protein>
<dbReference type="SUPFAM" id="SSF52058">
    <property type="entry name" value="L domain-like"/>
    <property type="match status" value="1"/>
</dbReference>
<dbReference type="InterPro" id="IPR007110">
    <property type="entry name" value="Ig-like_dom"/>
</dbReference>
<feature type="domain" description="Ig-like" evidence="6">
    <location>
        <begin position="249"/>
        <end position="357"/>
    </location>
</feature>
<keyword evidence="3" id="KW-0677">Repeat</keyword>
<dbReference type="Proteomes" id="UP001516400">
    <property type="component" value="Unassembled WGS sequence"/>
</dbReference>
<evidence type="ECO:0000313" key="8">
    <source>
        <dbReference type="Proteomes" id="UP001516400"/>
    </source>
</evidence>
<dbReference type="SUPFAM" id="SSF48726">
    <property type="entry name" value="Immunoglobulin"/>
    <property type="match status" value="1"/>
</dbReference>
<comment type="caution">
    <text evidence="7">The sequence shown here is derived from an EMBL/GenBank/DDBJ whole genome shotgun (WGS) entry which is preliminary data.</text>
</comment>
<keyword evidence="8" id="KW-1185">Reference proteome</keyword>
<dbReference type="InterPro" id="IPR032675">
    <property type="entry name" value="LRR_dom_sf"/>
</dbReference>
<dbReference type="InterPro" id="IPR003591">
    <property type="entry name" value="Leu-rich_rpt_typical-subtyp"/>
</dbReference>
<keyword evidence="2 5" id="KW-0732">Signal</keyword>
<dbReference type="CDD" id="cd00096">
    <property type="entry name" value="Ig"/>
    <property type="match status" value="1"/>
</dbReference>
<accession>A0ABD2MZW0</accession>
<dbReference type="AlphaFoldDB" id="A0ABD2MZW0"/>
<evidence type="ECO:0000256" key="1">
    <source>
        <dbReference type="ARBA" id="ARBA00022614"/>
    </source>
</evidence>
<dbReference type="InterPro" id="IPR001611">
    <property type="entry name" value="Leu-rich_rpt"/>
</dbReference>
<feature type="chain" id="PRO_5044838274" description="Ig-like domain-containing protein" evidence="5">
    <location>
        <begin position="23"/>
        <end position="363"/>
    </location>
</feature>
<dbReference type="PANTHER" id="PTHR24369">
    <property type="entry name" value="ANTIGEN BSP, PUTATIVE-RELATED"/>
    <property type="match status" value="1"/>
</dbReference>
<keyword evidence="1" id="KW-0433">Leucine-rich repeat</keyword>
<dbReference type="InterPro" id="IPR050541">
    <property type="entry name" value="LRR_TM_domain-containing"/>
</dbReference>
<proteinExistence type="predicted"/>
<dbReference type="Gene3D" id="3.80.10.10">
    <property type="entry name" value="Ribonuclease Inhibitor"/>
    <property type="match status" value="2"/>
</dbReference>
<dbReference type="InterPro" id="IPR036179">
    <property type="entry name" value="Ig-like_dom_sf"/>
</dbReference>
<dbReference type="PROSITE" id="PS51257">
    <property type="entry name" value="PROKAR_LIPOPROTEIN"/>
    <property type="match status" value="1"/>
</dbReference>
<dbReference type="PANTHER" id="PTHR24369:SF210">
    <property type="entry name" value="CHAOPTIN-RELATED"/>
    <property type="match status" value="1"/>
</dbReference>
<evidence type="ECO:0000256" key="4">
    <source>
        <dbReference type="ARBA" id="ARBA00023157"/>
    </source>
</evidence>